<gene>
    <name evidence="10" type="ORF">NEOLI_000848</name>
</gene>
<name>A0A1U7LKU4_NEOID</name>
<dbReference type="GO" id="GO:0071013">
    <property type="term" value="C:catalytic step 2 spliceosome"/>
    <property type="evidence" value="ECO:0007669"/>
    <property type="project" value="TreeGrafter"/>
</dbReference>
<keyword evidence="6" id="KW-0508">mRNA splicing</keyword>
<dbReference type="InterPro" id="IPR006786">
    <property type="entry name" value="Pinin_SDK_MemA"/>
</dbReference>
<protein>
    <submittedName>
        <fullName evidence="10">Pinin 1</fullName>
    </submittedName>
</protein>
<feature type="compositionally biased region" description="Polar residues" evidence="8">
    <location>
        <begin position="281"/>
        <end position="292"/>
    </location>
</feature>
<feature type="compositionally biased region" description="Polar residues" evidence="8">
    <location>
        <begin position="14"/>
        <end position="34"/>
    </location>
</feature>
<feature type="region of interest" description="Disordered" evidence="8">
    <location>
        <begin position="122"/>
        <end position="146"/>
    </location>
</feature>
<evidence type="ECO:0000256" key="7">
    <source>
        <dbReference type="ARBA" id="ARBA00023242"/>
    </source>
</evidence>
<keyword evidence="4" id="KW-0805">Transcription regulation</keyword>
<feature type="compositionally biased region" description="Basic and acidic residues" evidence="8">
    <location>
        <begin position="122"/>
        <end position="143"/>
    </location>
</feature>
<dbReference type="GO" id="GO:0006397">
    <property type="term" value="P:mRNA processing"/>
    <property type="evidence" value="ECO:0007669"/>
    <property type="project" value="UniProtKB-KW"/>
</dbReference>
<evidence type="ECO:0000313" key="10">
    <source>
        <dbReference type="EMBL" id="OLL23258.1"/>
    </source>
</evidence>
<keyword evidence="5" id="KW-0804">Transcription</keyword>
<dbReference type="OMA" id="IYYLPYR"/>
<dbReference type="OrthoDB" id="330772at2759"/>
<feature type="region of interest" description="Disordered" evidence="8">
    <location>
        <begin position="190"/>
        <end position="331"/>
    </location>
</feature>
<reference evidence="10 11" key="1">
    <citation type="submission" date="2016-04" db="EMBL/GenBank/DDBJ databases">
        <title>Evolutionary innovation and constraint leading to complex multicellularity in the Ascomycota.</title>
        <authorList>
            <person name="Cisse O."/>
            <person name="Nguyen A."/>
            <person name="Hewitt D.A."/>
            <person name="Jedd G."/>
            <person name="Stajich J.E."/>
        </authorList>
    </citation>
    <scope>NUCLEOTIDE SEQUENCE [LARGE SCALE GENOMIC DNA]</scope>
    <source>
        <strain evidence="10 11">DAH-3</strain>
    </source>
</reference>
<feature type="compositionally biased region" description="Polar residues" evidence="8">
    <location>
        <begin position="225"/>
        <end position="250"/>
    </location>
</feature>
<evidence type="ECO:0000256" key="6">
    <source>
        <dbReference type="ARBA" id="ARBA00023187"/>
    </source>
</evidence>
<feature type="region of interest" description="Disordered" evidence="8">
    <location>
        <begin position="1"/>
        <end position="109"/>
    </location>
</feature>
<dbReference type="STRING" id="1198029.A0A1U7LKU4"/>
<evidence type="ECO:0000256" key="8">
    <source>
        <dbReference type="SAM" id="MobiDB-lite"/>
    </source>
</evidence>
<feature type="compositionally biased region" description="Basic and acidic residues" evidence="8">
    <location>
        <begin position="197"/>
        <end position="219"/>
    </location>
</feature>
<dbReference type="EMBL" id="LXFE01002012">
    <property type="protein sequence ID" value="OLL23258.1"/>
    <property type="molecule type" value="Genomic_DNA"/>
</dbReference>
<dbReference type="PANTHER" id="PTHR12707">
    <property type="entry name" value="PINN"/>
    <property type="match status" value="1"/>
</dbReference>
<evidence type="ECO:0000259" key="9">
    <source>
        <dbReference type="Pfam" id="PF04696"/>
    </source>
</evidence>
<dbReference type="Proteomes" id="UP000186594">
    <property type="component" value="Unassembled WGS sequence"/>
</dbReference>
<evidence type="ECO:0000313" key="11">
    <source>
        <dbReference type="Proteomes" id="UP000186594"/>
    </source>
</evidence>
<keyword evidence="3" id="KW-0507">mRNA processing</keyword>
<comment type="caution">
    <text evidence="10">The sequence shown here is derived from an EMBL/GenBank/DDBJ whole genome shotgun (WGS) entry which is preliminary data.</text>
</comment>
<evidence type="ECO:0000256" key="3">
    <source>
        <dbReference type="ARBA" id="ARBA00022664"/>
    </source>
</evidence>
<accession>A0A1U7LKU4</accession>
<dbReference type="AlphaFoldDB" id="A0A1U7LKU4"/>
<evidence type="ECO:0000256" key="1">
    <source>
        <dbReference type="ARBA" id="ARBA00004123"/>
    </source>
</evidence>
<feature type="domain" description="Pinin/SDK/MemA protein" evidence="9">
    <location>
        <begin position="73"/>
        <end position="198"/>
    </location>
</feature>
<dbReference type="PANTHER" id="PTHR12707:SF0">
    <property type="entry name" value="PININ"/>
    <property type="match status" value="1"/>
</dbReference>
<comment type="similarity">
    <text evidence="2">Belongs to the pinin family.</text>
</comment>
<comment type="subcellular location">
    <subcellularLocation>
        <location evidence="1">Nucleus</location>
    </subcellularLocation>
</comment>
<evidence type="ECO:0000256" key="2">
    <source>
        <dbReference type="ARBA" id="ARBA00010386"/>
    </source>
</evidence>
<dbReference type="InterPro" id="IPR039853">
    <property type="entry name" value="Pinin"/>
</dbReference>
<dbReference type="Pfam" id="PF04696">
    <property type="entry name" value="Pinin_SDK_memA"/>
    <property type="match status" value="1"/>
</dbReference>
<evidence type="ECO:0000256" key="4">
    <source>
        <dbReference type="ARBA" id="ARBA00023015"/>
    </source>
</evidence>
<proteinExistence type="inferred from homology"/>
<keyword evidence="11" id="KW-1185">Reference proteome</keyword>
<keyword evidence="7" id="KW-0539">Nucleus</keyword>
<sequence length="331" mass="37470">MNHSGPTIVASSVIVPSTISRSAGEQGTGFSKESSTQKRRLSTNSPDSKRPRLAPSTEHASSRRRSSIFDGADERKRGQKMFGNLLGTLGKIQRESSSTKAKAGANRRAEIEAKLAERLQREKEELAQKEKEQNDEKRREVNREVLLSEQKMEKGIMQTRHSQLLHQAHFIQTKAEPRLYYLPWKLSSDEDDQIDEQIVRAKDQIIDEEDEQRRLKKESEEGDEQVNQNEDANQTSTRHVSEPNNPSSGTSREKDESDIQMKDNDESQQTGDDRTKDTAPKNINSSASNNGIPFQLDEKMDDAPMENLDPQAQPALNPEEPSTQDKRHNQP</sequence>
<organism evidence="10 11">
    <name type="scientific">Neolecta irregularis (strain DAH-3)</name>
    <dbReference type="NCBI Taxonomy" id="1198029"/>
    <lineage>
        <taxon>Eukaryota</taxon>
        <taxon>Fungi</taxon>
        <taxon>Dikarya</taxon>
        <taxon>Ascomycota</taxon>
        <taxon>Taphrinomycotina</taxon>
        <taxon>Neolectales</taxon>
        <taxon>Neolectaceae</taxon>
        <taxon>Neolecta</taxon>
    </lineage>
</organism>
<dbReference type="GO" id="GO:0008380">
    <property type="term" value="P:RNA splicing"/>
    <property type="evidence" value="ECO:0007669"/>
    <property type="project" value="UniProtKB-KW"/>
</dbReference>
<evidence type="ECO:0000256" key="5">
    <source>
        <dbReference type="ARBA" id="ARBA00023163"/>
    </source>
</evidence>
<feature type="compositionally biased region" description="Basic and acidic residues" evidence="8">
    <location>
        <begin position="251"/>
        <end position="279"/>
    </location>
</feature>